<dbReference type="EMBL" id="BRZM01000029">
    <property type="protein sequence ID" value="GLD57335.1"/>
    <property type="molecule type" value="Genomic_DNA"/>
</dbReference>
<protein>
    <submittedName>
        <fullName evidence="1">Dedicator of cytokinesis protein 10 isoform X6</fullName>
    </submittedName>
</protein>
<comment type="caution">
    <text evidence="1">The sequence shown here is derived from an EMBL/GenBank/DDBJ whole genome shotgun (WGS) entry which is preliminary data.</text>
</comment>
<name>A0AAD3MPP8_LATJO</name>
<dbReference type="GO" id="GO:0030334">
    <property type="term" value="P:regulation of cell migration"/>
    <property type="evidence" value="ECO:0007669"/>
    <property type="project" value="TreeGrafter"/>
</dbReference>
<dbReference type="GO" id="GO:0060997">
    <property type="term" value="P:dendritic spine morphogenesis"/>
    <property type="evidence" value="ECO:0007669"/>
    <property type="project" value="TreeGrafter"/>
</dbReference>
<evidence type="ECO:0000313" key="1">
    <source>
        <dbReference type="EMBL" id="GLD57335.1"/>
    </source>
</evidence>
<dbReference type="GO" id="GO:0005085">
    <property type="term" value="F:guanyl-nucleotide exchange factor activity"/>
    <property type="evidence" value="ECO:0007669"/>
    <property type="project" value="InterPro"/>
</dbReference>
<dbReference type="PANTHER" id="PTHR23317:SF71">
    <property type="entry name" value="DEDICATOR OF CYTOKINESIS PROTEIN 10"/>
    <property type="match status" value="1"/>
</dbReference>
<accession>A0AAD3MPP8</accession>
<dbReference type="AlphaFoldDB" id="A0AAD3MPP8"/>
<gene>
    <name evidence="1" type="ORF">AKAME5_000957200</name>
</gene>
<sequence>MDRGFTFKLISNYIKHDHCSDKYQCLVQPDWKFCRHFLTGLLLGSWGWRSGRAGPGHTGLGHPEDSDGKHSLDMHPCTKSPQFARPQSLIGYGSSCDKLDQAETRSLLMCFLHIMKTISEDVLVSYWHRAIHQEISDFFNLLELCLWHFRFLGKRHIARMASSGGKVTAANLKPALYPIRARMPSTNPKALADDGTGSTQAQAAALLYFFMRNFEFTKGKSIDRSHLQGIEGSRMLVDLQYQSGQLLSTPDPARRLWWWDGRLVVAAIIIYVVNGVNW</sequence>
<proteinExistence type="predicted"/>
<dbReference type="PANTHER" id="PTHR23317">
    <property type="entry name" value="DEDICATOR OF CYTOKINESIS DOCK"/>
    <property type="match status" value="1"/>
</dbReference>
<organism evidence="1 2">
    <name type="scientific">Lates japonicus</name>
    <name type="common">Japanese lates</name>
    <dbReference type="NCBI Taxonomy" id="270547"/>
    <lineage>
        <taxon>Eukaryota</taxon>
        <taxon>Metazoa</taxon>
        <taxon>Chordata</taxon>
        <taxon>Craniata</taxon>
        <taxon>Vertebrata</taxon>
        <taxon>Euteleostomi</taxon>
        <taxon>Actinopterygii</taxon>
        <taxon>Neopterygii</taxon>
        <taxon>Teleostei</taxon>
        <taxon>Neoteleostei</taxon>
        <taxon>Acanthomorphata</taxon>
        <taxon>Carangaria</taxon>
        <taxon>Carangaria incertae sedis</taxon>
        <taxon>Centropomidae</taxon>
        <taxon>Lates</taxon>
    </lineage>
</organism>
<keyword evidence="2" id="KW-1185">Reference proteome</keyword>
<reference evidence="1" key="1">
    <citation type="submission" date="2022-08" db="EMBL/GenBank/DDBJ databases">
        <title>Genome sequencing of akame (Lates japonicus).</title>
        <authorList>
            <person name="Hashiguchi Y."/>
            <person name="Takahashi H."/>
        </authorList>
    </citation>
    <scope>NUCLEOTIDE SEQUENCE</scope>
    <source>
        <strain evidence="1">Kochi</strain>
    </source>
</reference>
<dbReference type="GO" id="GO:0007264">
    <property type="term" value="P:small GTPase-mediated signal transduction"/>
    <property type="evidence" value="ECO:0007669"/>
    <property type="project" value="InterPro"/>
</dbReference>
<dbReference type="Proteomes" id="UP001279410">
    <property type="component" value="Unassembled WGS sequence"/>
</dbReference>
<evidence type="ECO:0000313" key="2">
    <source>
        <dbReference type="Proteomes" id="UP001279410"/>
    </source>
</evidence>
<dbReference type="InterPro" id="IPR026791">
    <property type="entry name" value="DOCK"/>
</dbReference>